<keyword evidence="5" id="KW-1185">Reference proteome</keyword>
<gene>
    <name evidence="4" type="ORF">KG103_16415</name>
</gene>
<dbReference type="Proteomes" id="UP000677804">
    <property type="component" value="Chromosome"/>
</dbReference>
<dbReference type="PANTHER" id="PTHR43649:SF29">
    <property type="entry name" value="OSMOPROTECTIVE COMPOUNDS-BINDING PROTEIN GGTB"/>
    <property type="match status" value="1"/>
</dbReference>
<dbReference type="Gene3D" id="3.40.190.10">
    <property type="entry name" value="Periplasmic binding protein-like II"/>
    <property type="match status" value="2"/>
</dbReference>
<evidence type="ECO:0000256" key="1">
    <source>
        <dbReference type="ARBA" id="ARBA00008520"/>
    </source>
</evidence>
<dbReference type="InterPro" id="IPR050490">
    <property type="entry name" value="Bact_solute-bd_prot1"/>
</dbReference>
<proteinExistence type="inferred from homology"/>
<keyword evidence="2" id="KW-0813">Transport</keyword>
<evidence type="ECO:0000256" key="3">
    <source>
        <dbReference type="SAM" id="SignalP"/>
    </source>
</evidence>
<evidence type="ECO:0000313" key="4">
    <source>
        <dbReference type="EMBL" id="QVI61985.1"/>
    </source>
</evidence>
<protein>
    <submittedName>
        <fullName evidence="4">Carbohydrate ABC transporter substrate-binding protein</fullName>
    </submittedName>
</protein>
<sequence length="458" mass="48570">MRHMRKSAGVLAAGAVAALALTACSTGDGETPGGSTDAAVDEVEVDCADFEQYGDLDGKTITIYAGIVAPEDTPYMTSFEPFEECTGATVDYQADKQFEQQILVRAQAGNAPDIAIVPQPGLLAQLVATGTVVEAPEGVAANVDEFWGEAWKDLGTVDGTFYAAPSGASVKSLVWYSPTQFEENGYEVPETLDDLMALTEQIAADGNNKPWCAGIASGEATGWPLTDWMEDMVLRVGGPDVYDQWVSHEIAFDSEVPTQALDAVGEYLKNPDYVNGGIGDVSTIATTAFQDAGLPILDGQCSLHRMASFYAANFPDGTDVADDGDVFAFYLPSEDTSTKPVLGAGEFVTAFSDRPEVQALLEFWSTDTWANLKAAASSEETGGGWITANSGLDTDNLVNPIDLLSAEILLDPASEFRFDGSDQMPAAVGSGAFWKESTNWITGQSTADTLSKIETAWP</sequence>
<dbReference type="EMBL" id="CP074405">
    <property type="protein sequence ID" value="QVI61985.1"/>
    <property type="molecule type" value="Genomic_DNA"/>
</dbReference>
<dbReference type="PROSITE" id="PS51257">
    <property type="entry name" value="PROKAR_LIPOPROTEIN"/>
    <property type="match status" value="1"/>
</dbReference>
<name>A0ABX8D3F2_9CELL</name>
<evidence type="ECO:0000313" key="5">
    <source>
        <dbReference type="Proteomes" id="UP000677804"/>
    </source>
</evidence>
<keyword evidence="3" id="KW-0732">Signal</keyword>
<comment type="similarity">
    <text evidence="1">Belongs to the bacterial solute-binding protein 1 family.</text>
</comment>
<dbReference type="SUPFAM" id="SSF53850">
    <property type="entry name" value="Periplasmic binding protein-like II"/>
    <property type="match status" value="1"/>
</dbReference>
<dbReference type="RefSeq" id="WP_207339554.1">
    <property type="nucleotide sequence ID" value="NZ_CP074405.1"/>
</dbReference>
<accession>A0ABX8D3F2</accession>
<organism evidence="4 5">
    <name type="scientific">Cellulomonas wangleii</name>
    <dbReference type="NCBI Taxonomy" id="2816956"/>
    <lineage>
        <taxon>Bacteria</taxon>
        <taxon>Bacillati</taxon>
        <taxon>Actinomycetota</taxon>
        <taxon>Actinomycetes</taxon>
        <taxon>Micrococcales</taxon>
        <taxon>Cellulomonadaceae</taxon>
        <taxon>Cellulomonas</taxon>
    </lineage>
</organism>
<feature type="chain" id="PRO_5046012842" evidence="3">
    <location>
        <begin position="23"/>
        <end position="458"/>
    </location>
</feature>
<feature type="signal peptide" evidence="3">
    <location>
        <begin position="1"/>
        <end position="22"/>
    </location>
</feature>
<reference evidence="4 5" key="1">
    <citation type="submission" date="2021-05" db="EMBL/GenBank/DDBJ databases">
        <title>Novel species in genus Cellulomonas.</title>
        <authorList>
            <person name="Zhang G."/>
        </authorList>
    </citation>
    <scope>NUCLEOTIDE SEQUENCE [LARGE SCALE GENOMIC DNA]</scope>
    <source>
        <strain evidence="5">zg-ZUI222</strain>
    </source>
</reference>
<dbReference type="PANTHER" id="PTHR43649">
    <property type="entry name" value="ARABINOSE-BINDING PROTEIN-RELATED"/>
    <property type="match status" value="1"/>
</dbReference>
<evidence type="ECO:0000256" key="2">
    <source>
        <dbReference type="ARBA" id="ARBA00022448"/>
    </source>
</evidence>